<evidence type="ECO:0000256" key="1">
    <source>
        <dbReference type="SAM" id="MobiDB-lite"/>
    </source>
</evidence>
<accession>A0A816HDV7</accession>
<feature type="compositionally biased region" description="Polar residues" evidence="1">
    <location>
        <begin position="1"/>
        <end position="23"/>
    </location>
</feature>
<feature type="non-terminal residue" evidence="2">
    <location>
        <position position="1"/>
    </location>
</feature>
<evidence type="ECO:0000313" key="2">
    <source>
        <dbReference type="EMBL" id="CAF1684462.1"/>
    </source>
</evidence>
<feature type="non-terminal residue" evidence="2">
    <location>
        <position position="118"/>
    </location>
</feature>
<sequence length="118" mass="13095">MTQATVNVGNSAAKNLNPNAQHFSSRDFNHGTVPAGSTAPSDDSYAEYLDNGSGPYLRQHQSQLYSIDPSSIDPLQQQQQQPNSNFAIHEHVAMLDTIDHQQPPLLNPNHIHHPRQHI</sequence>
<reference evidence="2" key="1">
    <citation type="submission" date="2021-02" db="EMBL/GenBank/DDBJ databases">
        <authorList>
            <person name="Nowell W R."/>
        </authorList>
    </citation>
    <scope>NUCLEOTIDE SEQUENCE</scope>
</reference>
<organism evidence="2 3">
    <name type="scientific">Rotaria magnacalcarata</name>
    <dbReference type="NCBI Taxonomy" id="392030"/>
    <lineage>
        <taxon>Eukaryota</taxon>
        <taxon>Metazoa</taxon>
        <taxon>Spiralia</taxon>
        <taxon>Gnathifera</taxon>
        <taxon>Rotifera</taxon>
        <taxon>Eurotatoria</taxon>
        <taxon>Bdelloidea</taxon>
        <taxon>Philodinida</taxon>
        <taxon>Philodinidae</taxon>
        <taxon>Rotaria</taxon>
    </lineage>
</organism>
<feature type="region of interest" description="Disordered" evidence="1">
    <location>
        <begin position="1"/>
        <end position="82"/>
    </location>
</feature>
<proteinExistence type="predicted"/>
<protein>
    <submittedName>
        <fullName evidence="2">Uncharacterized protein</fullName>
    </submittedName>
</protein>
<dbReference type="Proteomes" id="UP000663834">
    <property type="component" value="Unassembled WGS sequence"/>
</dbReference>
<name>A0A816HDV7_9BILA</name>
<dbReference type="EMBL" id="CAJNOW010021493">
    <property type="protein sequence ID" value="CAF1684462.1"/>
    <property type="molecule type" value="Genomic_DNA"/>
</dbReference>
<comment type="caution">
    <text evidence="2">The sequence shown here is derived from an EMBL/GenBank/DDBJ whole genome shotgun (WGS) entry which is preliminary data.</text>
</comment>
<dbReference type="AlphaFoldDB" id="A0A816HDV7"/>
<feature type="compositionally biased region" description="Polar residues" evidence="1">
    <location>
        <begin position="59"/>
        <end position="75"/>
    </location>
</feature>
<evidence type="ECO:0000313" key="3">
    <source>
        <dbReference type="Proteomes" id="UP000663834"/>
    </source>
</evidence>
<gene>
    <name evidence="2" type="ORF">KQP761_LOCUS37959</name>
</gene>